<organism evidence="1 2">
    <name type="scientific">Blastopirellula marina</name>
    <dbReference type="NCBI Taxonomy" id="124"/>
    <lineage>
        <taxon>Bacteria</taxon>
        <taxon>Pseudomonadati</taxon>
        <taxon>Planctomycetota</taxon>
        <taxon>Planctomycetia</taxon>
        <taxon>Pirellulales</taxon>
        <taxon>Pirellulaceae</taxon>
        <taxon>Blastopirellula</taxon>
    </lineage>
</organism>
<accession>A0A2S8F651</accession>
<dbReference type="OrthoDB" id="241925at2"/>
<dbReference type="Proteomes" id="UP000240009">
    <property type="component" value="Unassembled WGS sequence"/>
</dbReference>
<dbReference type="AlphaFoldDB" id="A0A2S8F651"/>
<reference evidence="1 2" key="1">
    <citation type="submission" date="2018-02" db="EMBL/GenBank/DDBJ databases">
        <title>Comparative genomes isolates from brazilian mangrove.</title>
        <authorList>
            <person name="Araujo J.E."/>
            <person name="Taketani R.G."/>
            <person name="Silva M.C.P."/>
            <person name="Loureco M.V."/>
            <person name="Andreote F.D."/>
        </authorList>
    </citation>
    <scope>NUCLEOTIDE SEQUENCE [LARGE SCALE GENOMIC DNA]</scope>
    <source>
        <strain evidence="1 2">HEX-2 MGV</strain>
    </source>
</reference>
<comment type="caution">
    <text evidence="1">The sequence shown here is derived from an EMBL/GenBank/DDBJ whole genome shotgun (WGS) entry which is preliminary data.</text>
</comment>
<dbReference type="RefSeq" id="WP_105356131.1">
    <property type="nucleotide sequence ID" value="NZ_PUIA01000057.1"/>
</dbReference>
<evidence type="ECO:0008006" key="3">
    <source>
        <dbReference type="Google" id="ProtNLM"/>
    </source>
</evidence>
<gene>
    <name evidence="1" type="ORF">C5Y96_17905</name>
</gene>
<evidence type="ECO:0000313" key="2">
    <source>
        <dbReference type="Proteomes" id="UP000240009"/>
    </source>
</evidence>
<protein>
    <recommendedName>
        <fullName evidence="3">Alpha/beta hydrolase</fullName>
    </recommendedName>
</protein>
<proteinExistence type="predicted"/>
<name>A0A2S8F651_9BACT</name>
<dbReference type="EMBL" id="PUIA01000057">
    <property type="protein sequence ID" value="PQO27414.1"/>
    <property type="molecule type" value="Genomic_DNA"/>
</dbReference>
<sequence>MNAYALPTCSARFGLFAIFLTMAISTDLLAESAGFRQSIDGYPCGYACKSPRPGDEVFLVSTRCLSGGCGWEMPIEQIQVSQYVPGEGWVSIDWETFTNSPSPGGLTSIYVHGNWMDTYWAERRGWEMYHEVTRNLSMDQKVRHVMWSWPTQEEPKPLQTVREHAQRADIDAYYLASYLMTIPTEEQVSISAFSLGARVTMGACHLMAGGSLRGRAIPQHENNTHGYRVAIFSAGITYSAIYPSGRNGQALEVIDRMYSAFNSADKILRFYRMASQRKGDEAAGYIGFSLAHDQRQKVEQVNAANILGKEHSWDNIVHAYCLMERARDYLQWKEI</sequence>
<evidence type="ECO:0000313" key="1">
    <source>
        <dbReference type="EMBL" id="PQO27414.1"/>
    </source>
</evidence>